<evidence type="ECO:0000313" key="2">
    <source>
        <dbReference type="EMBL" id="XAI70158.1"/>
    </source>
</evidence>
<organism evidence="2">
    <name type="scientific">Pseudomonas phage Nican01</name>
    <dbReference type="NCBI Taxonomy" id="3138540"/>
    <lineage>
        <taxon>Viruses</taxon>
        <taxon>Duplodnaviria</taxon>
        <taxon>Heunggongvirae</taxon>
        <taxon>Uroviricota</taxon>
        <taxon>Caudoviricetes</taxon>
        <taxon>Nickievirus</taxon>
    </lineage>
</organism>
<name>A0AAU6W1D6_9CAUD</name>
<evidence type="ECO:0000256" key="1">
    <source>
        <dbReference type="SAM" id="MobiDB-lite"/>
    </source>
</evidence>
<sequence>MTDEDGDEVSPEDALKELADVVIGWHQSRIEQLDEILESARDGKGLKLKNEEDDSEIVIEGDKLAGFRAGLHVAKLILGKLPFTLQDPTQTWDDEAEEELTEEEPEPVRPADFGHFS</sequence>
<gene>
    <name evidence="2" type="ORF">Nican01_00145</name>
</gene>
<reference evidence="2" key="1">
    <citation type="journal article" date="2024" name="J. Gen. Virol.">
        <title>Novel phages of Pseudomonas syringae unveil numerous potential auxiliary metabolic genes.</title>
        <authorList>
            <person name="Feltin C."/>
            <person name="Garneau J.R."/>
            <person name="Morris C.E."/>
            <person name="Berard A."/>
            <person name="Torres-Barcelo C."/>
        </authorList>
    </citation>
    <scope>NUCLEOTIDE SEQUENCE</scope>
</reference>
<accession>A0AAU6W1D6</accession>
<dbReference type="EMBL" id="PP179318">
    <property type="protein sequence ID" value="XAI70158.1"/>
    <property type="molecule type" value="Genomic_DNA"/>
</dbReference>
<feature type="region of interest" description="Disordered" evidence="1">
    <location>
        <begin position="86"/>
        <end position="117"/>
    </location>
</feature>
<feature type="compositionally biased region" description="Acidic residues" evidence="1">
    <location>
        <begin position="92"/>
        <end position="105"/>
    </location>
</feature>
<protein>
    <submittedName>
        <fullName evidence="2">Uncharacterized protein</fullName>
    </submittedName>
</protein>
<proteinExistence type="predicted"/>